<dbReference type="EMBL" id="JAJAGO010000011">
    <property type="protein sequence ID" value="MCT2592861.1"/>
    <property type="molecule type" value="Genomic_DNA"/>
</dbReference>
<evidence type="ECO:0000256" key="1">
    <source>
        <dbReference type="ARBA" id="ARBA00005854"/>
    </source>
</evidence>
<name>A0ABT2JYF1_9ACTN</name>
<sequence length="337" mass="36119">MPERRRPTALFAMSPEHLPRLFPPDVRARLDASADADPTAVADNFDTPRSREALSAASVLITGWGCPPLDASVLETAPRLRAVLHTGGSVKGLVSPACWERGLAISSAADANAVPVAEYTLAMILLAGKDTFALRERYGAERHFTLGLIHGGIGNRGRRVGVIGASRIGRRVLELLRPFDVEAVLCDPYTDDATAARLGARRTGLEELLGTCDTVSVHAPETPETLRMLNAERLALMRDGTVLINTARGALVDTPALTRELLTGRLTAVLDVTEPEPLPADSPLFELPNVVLTPHIAGSHGNELHRLGLSVVQELERLSAGQPLAHRVHAPDLHRVA</sequence>
<feature type="domain" description="D-isomer specific 2-hydroxyacid dehydrogenase catalytic" evidence="5">
    <location>
        <begin position="50"/>
        <end position="328"/>
    </location>
</feature>
<dbReference type="SUPFAM" id="SSF52283">
    <property type="entry name" value="Formate/glycerate dehydrogenase catalytic domain-like"/>
    <property type="match status" value="1"/>
</dbReference>
<dbReference type="SUPFAM" id="SSF51735">
    <property type="entry name" value="NAD(P)-binding Rossmann-fold domains"/>
    <property type="match status" value="1"/>
</dbReference>
<reference evidence="7 8" key="1">
    <citation type="submission" date="2021-10" db="EMBL/GenBank/DDBJ databases">
        <title>Streptomyces gossypii sp. nov., isolated from soil collected from cotton field.</title>
        <authorList>
            <person name="Ge X."/>
            <person name="Chen X."/>
            <person name="Liu W."/>
        </authorList>
    </citation>
    <scope>NUCLEOTIDE SEQUENCE [LARGE SCALE GENOMIC DNA]</scope>
    <source>
        <strain evidence="7 8">N2-109</strain>
    </source>
</reference>
<dbReference type="RefSeq" id="WP_260220185.1">
    <property type="nucleotide sequence ID" value="NZ_JAJAGO010000011.1"/>
</dbReference>
<accession>A0ABT2JYF1</accession>
<evidence type="ECO:0000259" key="6">
    <source>
        <dbReference type="Pfam" id="PF02826"/>
    </source>
</evidence>
<feature type="domain" description="D-isomer specific 2-hydroxyacid dehydrogenase NAD-binding" evidence="6">
    <location>
        <begin position="153"/>
        <end position="297"/>
    </location>
</feature>
<evidence type="ECO:0000256" key="2">
    <source>
        <dbReference type="ARBA" id="ARBA00023002"/>
    </source>
</evidence>
<evidence type="ECO:0000259" key="5">
    <source>
        <dbReference type="Pfam" id="PF00389"/>
    </source>
</evidence>
<comment type="similarity">
    <text evidence="1 4">Belongs to the D-isomer specific 2-hydroxyacid dehydrogenase family.</text>
</comment>
<protein>
    <submittedName>
        <fullName evidence="7">Hydroxyacid dehydrogenase</fullName>
    </submittedName>
</protein>
<dbReference type="CDD" id="cd12167">
    <property type="entry name" value="2-Hacid_dh_8"/>
    <property type="match status" value="1"/>
</dbReference>
<keyword evidence="2 4" id="KW-0560">Oxidoreductase</keyword>
<evidence type="ECO:0000313" key="8">
    <source>
        <dbReference type="Proteomes" id="UP001156389"/>
    </source>
</evidence>
<keyword evidence="3" id="KW-0520">NAD</keyword>
<proteinExistence type="inferred from homology"/>
<keyword evidence="8" id="KW-1185">Reference proteome</keyword>
<dbReference type="InterPro" id="IPR029753">
    <property type="entry name" value="D-isomer_DH_CS"/>
</dbReference>
<dbReference type="Pfam" id="PF00389">
    <property type="entry name" value="2-Hacid_dh"/>
    <property type="match status" value="1"/>
</dbReference>
<evidence type="ECO:0000256" key="3">
    <source>
        <dbReference type="ARBA" id="ARBA00023027"/>
    </source>
</evidence>
<dbReference type="PROSITE" id="PS00671">
    <property type="entry name" value="D_2_HYDROXYACID_DH_3"/>
    <property type="match status" value="1"/>
</dbReference>
<organism evidence="7 8">
    <name type="scientific">Streptomyces gossypii</name>
    <dbReference type="NCBI Taxonomy" id="2883101"/>
    <lineage>
        <taxon>Bacteria</taxon>
        <taxon>Bacillati</taxon>
        <taxon>Actinomycetota</taxon>
        <taxon>Actinomycetes</taxon>
        <taxon>Kitasatosporales</taxon>
        <taxon>Streptomycetaceae</taxon>
        <taxon>Streptomyces</taxon>
    </lineage>
</organism>
<dbReference type="PANTHER" id="PTHR10996">
    <property type="entry name" value="2-HYDROXYACID DEHYDROGENASE-RELATED"/>
    <property type="match status" value="1"/>
</dbReference>
<comment type="caution">
    <text evidence="7">The sequence shown here is derived from an EMBL/GenBank/DDBJ whole genome shotgun (WGS) entry which is preliminary data.</text>
</comment>
<gene>
    <name evidence="7" type="ORF">LHJ74_23595</name>
</gene>
<dbReference type="InterPro" id="IPR036291">
    <property type="entry name" value="NAD(P)-bd_dom_sf"/>
</dbReference>
<dbReference type="Pfam" id="PF02826">
    <property type="entry name" value="2-Hacid_dh_C"/>
    <property type="match status" value="1"/>
</dbReference>
<dbReference type="InterPro" id="IPR050223">
    <property type="entry name" value="D-isomer_2-hydroxyacid_DH"/>
</dbReference>
<dbReference type="InterPro" id="IPR006140">
    <property type="entry name" value="D-isomer_DH_NAD-bd"/>
</dbReference>
<dbReference type="Gene3D" id="3.40.50.720">
    <property type="entry name" value="NAD(P)-binding Rossmann-like Domain"/>
    <property type="match status" value="2"/>
</dbReference>
<dbReference type="Proteomes" id="UP001156389">
    <property type="component" value="Unassembled WGS sequence"/>
</dbReference>
<evidence type="ECO:0000256" key="4">
    <source>
        <dbReference type="RuleBase" id="RU003719"/>
    </source>
</evidence>
<evidence type="ECO:0000313" key="7">
    <source>
        <dbReference type="EMBL" id="MCT2592861.1"/>
    </source>
</evidence>
<dbReference type="PANTHER" id="PTHR10996:SF178">
    <property type="entry name" value="2-HYDROXYACID DEHYDROGENASE YGL185C-RELATED"/>
    <property type="match status" value="1"/>
</dbReference>
<dbReference type="InterPro" id="IPR006139">
    <property type="entry name" value="D-isomer_2_OHA_DH_cat_dom"/>
</dbReference>